<accession>A0A1Z5JQ54</accession>
<feature type="transmembrane region" description="Helical" evidence="1">
    <location>
        <begin position="176"/>
        <end position="196"/>
    </location>
</feature>
<feature type="transmembrane region" description="Helical" evidence="1">
    <location>
        <begin position="94"/>
        <end position="119"/>
    </location>
</feature>
<dbReference type="EMBL" id="BDSP01000100">
    <property type="protein sequence ID" value="GAX15972.1"/>
    <property type="molecule type" value="Genomic_DNA"/>
</dbReference>
<dbReference type="Proteomes" id="UP000198406">
    <property type="component" value="Unassembled WGS sequence"/>
</dbReference>
<feature type="transmembrane region" description="Helical" evidence="1">
    <location>
        <begin position="140"/>
        <end position="164"/>
    </location>
</feature>
<evidence type="ECO:0000313" key="3">
    <source>
        <dbReference type="Proteomes" id="UP000198406"/>
    </source>
</evidence>
<name>A0A1Z5JQ54_FISSO</name>
<organism evidence="2 3">
    <name type="scientific">Fistulifera solaris</name>
    <name type="common">Oleaginous diatom</name>
    <dbReference type="NCBI Taxonomy" id="1519565"/>
    <lineage>
        <taxon>Eukaryota</taxon>
        <taxon>Sar</taxon>
        <taxon>Stramenopiles</taxon>
        <taxon>Ochrophyta</taxon>
        <taxon>Bacillariophyta</taxon>
        <taxon>Bacillariophyceae</taxon>
        <taxon>Bacillariophycidae</taxon>
        <taxon>Naviculales</taxon>
        <taxon>Naviculaceae</taxon>
        <taxon>Fistulifera</taxon>
    </lineage>
</organism>
<keyword evidence="1" id="KW-0812">Transmembrane</keyword>
<feature type="transmembrane region" description="Helical" evidence="1">
    <location>
        <begin position="53"/>
        <end position="82"/>
    </location>
</feature>
<protein>
    <submittedName>
        <fullName evidence="2">Uncharacterized protein</fullName>
    </submittedName>
</protein>
<feature type="transmembrane region" description="Helical" evidence="1">
    <location>
        <begin position="6"/>
        <end position="32"/>
    </location>
</feature>
<keyword evidence="1" id="KW-1133">Transmembrane helix</keyword>
<keyword evidence="1" id="KW-0472">Membrane</keyword>
<dbReference type="AlphaFoldDB" id="A0A1Z5JQ54"/>
<dbReference type="InParanoid" id="A0A1Z5JQ54"/>
<reference evidence="2 3" key="1">
    <citation type="journal article" date="2015" name="Plant Cell">
        <title>Oil accumulation by the oleaginous diatom Fistulifera solaris as revealed by the genome and transcriptome.</title>
        <authorList>
            <person name="Tanaka T."/>
            <person name="Maeda Y."/>
            <person name="Veluchamy A."/>
            <person name="Tanaka M."/>
            <person name="Abida H."/>
            <person name="Marechal E."/>
            <person name="Bowler C."/>
            <person name="Muto M."/>
            <person name="Sunaga Y."/>
            <person name="Tanaka M."/>
            <person name="Yoshino T."/>
            <person name="Taniguchi T."/>
            <person name="Fukuda Y."/>
            <person name="Nemoto M."/>
            <person name="Matsumoto M."/>
            <person name="Wong P.S."/>
            <person name="Aburatani S."/>
            <person name="Fujibuchi W."/>
        </authorList>
    </citation>
    <scope>NUCLEOTIDE SEQUENCE [LARGE SCALE GENOMIC DNA]</scope>
    <source>
        <strain evidence="2 3">JPCC DA0580</strain>
    </source>
</reference>
<gene>
    <name evidence="2" type="ORF">FisN_22Hu173</name>
</gene>
<sequence>MDFDHLRVYGIGFAFAYSFGTVIQAAVVHVVAEYYTQSPSTFQGSLAVAFDQFFSLFGYSLLYAAALFISFVVTLSLFFMILVQNRGVQLFGALLTAASVALSVYVMCSLTLALPVLVVEKQSPFRAIIRAFELFPTYGIFFFCVIFPLAVVLLPVLMTMSATFKDTTLVAVCKSLPVIVTLPLQTIFFTVLYLSIRVQKDGLNMEMLMNQLNGGGGDAQSYAYDTLIITEASP</sequence>
<evidence type="ECO:0000313" key="2">
    <source>
        <dbReference type="EMBL" id="GAX15972.1"/>
    </source>
</evidence>
<proteinExistence type="predicted"/>
<evidence type="ECO:0000256" key="1">
    <source>
        <dbReference type="SAM" id="Phobius"/>
    </source>
</evidence>
<comment type="caution">
    <text evidence="2">The sequence shown here is derived from an EMBL/GenBank/DDBJ whole genome shotgun (WGS) entry which is preliminary data.</text>
</comment>
<keyword evidence="3" id="KW-1185">Reference proteome</keyword>